<proteinExistence type="predicted"/>
<organism evidence="2 3">
    <name type="scientific">Lasiosphaeris hirsuta</name>
    <dbReference type="NCBI Taxonomy" id="260670"/>
    <lineage>
        <taxon>Eukaryota</taxon>
        <taxon>Fungi</taxon>
        <taxon>Dikarya</taxon>
        <taxon>Ascomycota</taxon>
        <taxon>Pezizomycotina</taxon>
        <taxon>Sordariomycetes</taxon>
        <taxon>Sordariomycetidae</taxon>
        <taxon>Sordariales</taxon>
        <taxon>Lasiosphaeriaceae</taxon>
        <taxon>Lasiosphaeris</taxon>
    </lineage>
</organism>
<gene>
    <name evidence="2" type="ORF">B0H67DRAFT_638223</name>
</gene>
<dbReference type="PANTHER" id="PTHR47534:SF3">
    <property type="entry name" value="ALCOHOL DEHYDROGENASE-LIKE C-TERMINAL DOMAIN-CONTAINING PROTEIN"/>
    <property type="match status" value="1"/>
</dbReference>
<dbReference type="Pfam" id="PF00106">
    <property type="entry name" value="adh_short"/>
    <property type="match status" value="1"/>
</dbReference>
<evidence type="ECO:0008006" key="4">
    <source>
        <dbReference type="Google" id="ProtNLM"/>
    </source>
</evidence>
<accession>A0AA40B8L4</accession>
<reference evidence="2" key="1">
    <citation type="submission" date="2023-06" db="EMBL/GenBank/DDBJ databases">
        <title>Genome-scale phylogeny and comparative genomics of the fungal order Sordariales.</title>
        <authorList>
            <consortium name="Lawrence Berkeley National Laboratory"/>
            <person name="Hensen N."/>
            <person name="Bonometti L."/>
            <person name="Westerberg I."/>
            <person name="Brannstrom I.O."/>
            <person name="Guillou S."/>
            <person name="Cros-Aarteil S."/>
            <person name="Calhoun S."/>
            <person name="Haridas S."/>
            <person name="Kuo A."/>
            <person name="Mondo S."/>
            <person name="Pangilinan J."/>
            <person name="Riley R."/>
            <person name="Labutti K."/>
            <person name="Andreopoulos B."/>
            <person name="Lipzen A."/>
            <person name="Chen C."/>
            <person name="Yanf M."/>
            <person name="Daum C."/>
            <person name="Ng V."/>
            <person name="Clum A."/>
            <person name="Steindorff A."/>
            <person name="Ohm R."/>
            <person name="Martin F."/>
            <person name="Silar P."/>
            <person name="Natvig D."/>
            <person name="Lalanne C."/>
            <person name="Gautier V."/>
            <person name="Ament-Velasquez S.L."/>
            <person name="Kruys A."/>
            <person name="Hutchinson M.I."/>
            <person name="Powell A.J."/>
            <person name="Barry K."/>
            <person name="Miller A.N."/>
            <person name="Grigoriev I.V."/>
            <person name="Debuchy R."/>
            <person name="Gladieux P."/>
            <person name="Thoren M.H."/>
            <person name="Johannesson H."/>
        </authorList>
    </citation>
    <scope>NUCLEOTIDE SEQUENCE</scope>
    <source>
        <strain evidence="2">SMH4607-1</strain>
    </source>
</reference>
<evidence type="ECO:0000256" key="1">
    <source>
        <dbReference type="ARBA" id="ARBA00023002"/>
    </source>
</evidence>
<dbReference type="InterPro" id="IPR002347">
    <property type="entry name" value="SDR_fam"/>
</dbReference>
<evidence type="ECO:0000313" key="2">
    <source>
        <dbReference type="EMBL" id="KAK0729626.1"/>
    </source>
</evidence>
<comment type="caution">
    <text evidence="2">The sequence shown here is derived from an EMBL/GenBank/DDBJ whole genome shotgun (WGS) entry which is preliminary data.</text>
</comment>
<dbReference type="InterPro" id="IPR052228">
    <property type="entry name" value="Sec_Metab_Biosynth_Oxidored"/>
</dbReference>
<protein>
    <recommendedName>
        <fullName evidence="4">NAD(P)-binding protein</fullName>
    </recommendedName>
</protein>
<dbReference type="EMBL" id="JAUKUA010000001">
    <property type="protein sequence ID" value="KAK0729626.1"/>
    <property type="molecule type" value="Genomic_DNA"/>
</dbReference>
<keyword evidence="3" id="KW-1185">Reference proteome</keyword>
<sequence length="333" mass="36268">MVSYKEILASNALINDSATALRVAVFVGGTSGIGKFTIQALVATGIRVKIYLVGRKSSRERTQAFIEELHTLNPKAEVIWTEAEVALLADVKRVCELIQSNESRVDLLFLTAGYAPFGTRAETAEGHEVVQALEYYSRMLFILRLLPLLSASDAARVISVLGGGMETTHLIDLDDLDLKRPGNFRVYRARPQYIAMNTMTLDKLASENPDIAFIHSSPGAVNTGNVRRGWDANSIVGAVFSGLVEFLTWLIGFSDDESGQRHLFDSTSAAFGGRGMPWTGKAGITTTGKSAGGLFLVNNKCDCTPNAKVVGQLREKGQEKLWDHTQILLGPYL</sequence>
<dbReference type="Proteomes" id="UP001172102">
    <property type="component" value="Unassembled WGS sequence"/>
</dbReference>
<dbReference type="Gene3D" id="3.40.50.720">
    <property type="entry name" value="NAD(P)-binding Rossmann-like Domain"/>
    <property type="match status" value="1"/>
</dbReference>
<dbReference type="InterPro" id="IPR036291">
    <property type="entry name" value="NAD(P)-bd_dom_sf"/>
</dbReference>
<evidence type="ECO:0000313" key="3">
    <source>
        <dbReference type="Proteomes" id="UP001172102"/>
    </source>
</evidence>
<keyword evidence="1" id="KW-0560">Oxidoreductase</keyword>
<dbReference type="GO" id="GO:0016491">
    <property type="term" value="F:oxidoreductase activity"/>
    <property type="evidence" value="ECO:0007669"/>
    <property type="project" value="UniProtKB-KW"/>
</dbReference>
<dbReference type="SUPFAM" id="SSF51735">
    <property type="entry name" value="NAD(P)-binding Rossmann-fold domains"/>
    <property type="match status" value="1"/>
</dbReference>
<dbReference type="PANTHER" id="PTHR47534">
    <property type="entry name" value="YALI0E05731P"/>
    <property type="match status" value="1"/>
</dbReference>
<name>A0AA40B8L4_9PEZI</name>
<dbReference type="AlphaFoldDB" id="A0AA40B8L4"/>